<accession>A0A7Z0JBY3</accession>
<reference evidence="2 3" key="1">
    <citation type="submission" date="2020-07" db="EMBL/GenBank/DDBJ databases">
        <title>Sequencing the genomes of 1000 actinobacteria strains.</title>
        <authorList>
            <person name="Klenk H.-P."/>
        </authorList>
    </citation>
    <scope>NUCLEOTIDE SEQUENCE [LARGE SCALE GENOMIC DNA]</scope>
    <source>
        <strain evidence="2 3">DSM 44442</strain>
    </source>
</reference>
<dbReference type="Proteomes" id="UP000572051">
    <property type="component" value="Unassembled WGS sequence"/>
</dbReference>
<keyword evidence="3" id="KW-1185">Reference proteome</keyword>
<comment type="caution">
    <text evidence="2">The sequence shown here is derived from an EMBL/GenBank/DDBJ whole genome shotgun (WGS) entry which is preliminary data.</text>
</comment>
<dbReference type="RefSeq" id="WP_281390155.1">
    <property type="nucleotide sequence ID" value="NZ_JACCFS010000001.1"/>
</dbReference>
<proteinExistence type="predicted"/>
<dbReference type="Pfam" id="PF20114">
    <property type="entry name" value="DUF6504"/>
    <property type="match status" value="1"/>
</dbReference>
<evidence type="ECO:0000313" key="2">
    <source>
        <dbReference type="EMBL" id="NYJ36798.1"/>
    </source>
</evidence>
<sequence length="122" mass="14108">MFESCGELPHEQCPGGVRRVRESVGVEGKRGSVVGRYYGSTVSVVEDQGRPLRFTWNGRVYGVRRIIDHWVTLRMDWTPTTEPQVPERRHWRVEAGALEAQGVYELLHDTVSDQWLLSRVWD</sequence>
<dbReference type="EMBL" id="JACCFS010000001">
    <property type="protein sequence ID" value="NYJ36798.1"/>
    <property type="molecule type" value="Genomic_DNA"/>
</dbReference>
<protein>
    <recommendedName>
        <fullName evidence="1">DUF6504 domain-containing protein</fullName>
    </recommendedName>
</protein>
<evidence type="ECO:0000313" key="3">
    <source>
        <dbReference type="Proteomes" id="UP000572051"/>
    </source>
</evidence>
<feature type="domain" description="DUF6504" evidence="1">
    <location>
        <begin position="18"/>
        <end position="122"/>
    </location>
</feature>
<dbReference type="AlphaFoldDB" id="A0A7Z0JBY3"/>
<gene>
    <name evidence="2" type="ORF">HNR10_004679</name>
</gene>
<name>A0A7Z0JBY3_9ACTN</name>
<evidence type="ECO:0000259" key="1">
    <source>
        <dbReference type="Pfam" id="PF20114"/>
    </source>
</evidence>
<organism evidence="2 3">
    <name type="scientific">Nocardiopsis aegyptia</name>
    <dbReference type="NCBI Taxonomy" id="220378"/>
    <lineage>
        <taxon>Bacteria</taxon>
        <taxon>Bacillati</taxon>
        <taxon>Actinomycetota</taxon>
        <taxon>Actinomycetes</taxon>
        <taxon>Streptosporangiales</taxon>
        <taxon>Nocardiopsidaceae</taxon>
        <taxon>Nocardiopsis</taxon>
    </lineage>
</organism>
<dbReference type="InterPro" id="IPR045443">
    <property type="entry name" value="DUF6504"/>
</dbReference>